<evidence type="ECO:0000256" key="4">
    <source>
        <dbReference type="ARBA" id="ARBA00023136"/>
    </source>
</evidence>
<dbReference type="GO" id="GO:0016020">
    <property type="term" value="C:membrane"/>
    <property type="evidence" value="ECO:0007669"/>
    <property type="project" value="UniProtKB-SubCell"/>
</dbReference>
<name>A0AAP0QS74_9ROSI</name>
<proteinExistence type="predicted"/>
<comment type="caution">
    <text evidence="8">The sequence shown here is derived from an EMBL/GenBank/DDBJ whole genome shotgun (WGS) entry which is preliminary data.</text>
</comment>
<feature type="transmembrane region" description="Helical" evidence="6">
    <location>
        <begin position="120"/>
        <end position="140"/>
    </location>
</feature>
<dbReference type="Pfam" id="PF01094">
    <property type="entry name" value="ANF_receptor"/>
    <property type="match status" value="1"/>
</dbReference>
<feature type="region of interest" description="Disordered" evidence="5">
    <location>
        <begin position="173"/>
        <end position="206"/>
    </location>
</feature>
<keyword evidence="4 6" id="KW-0472">Membrane</keyword>
<dbReference type="PANTHER" id="PTHR34836">
    <property type="entry name" value="OS06G0188250 PROTEIN"/>
    <property type="match status" value="1"/>
</dbReference>
<evidence type="ECO:0000259" key="7">
    <source>
        <dbReference type="Pfam" id="PF01094"/>
    </source>
</evidence>
<dbReference type="Gene3D" id="3.40.50.2300">
    <property type="match status" value="1"/>
</dbReference>
<evidence type="ECO:0000256" key="1">
    <source>
        <dbReference type="ARBA" id="ARBA00004370"/>
    </source>
</evidence>
<evidence type="ECO:0000256" key="2">
    <source>
        <dbReference type="ARBA" id="ARBA00022692"/>
    </source>
</evidence>
<accession>A0AAP0QS74</accession>
<evidence type="ECO:0000313" key="8">
    <source>
        <dbReference type="EMBL" id="KAK9210492.1"/>
    </source>
</evidence>
<organism evidence="8 9">
    <name type="scientific">Citrus x changshan-huyou</name>
    <dbReference type="NCBI Taxonomy" id="2935761"/>
    <lineage>
        <taxon>Eukaryota</taxon>
        <taxon>Viridiplantae</taxon>
        <taxon>Streptophyta</taxon>
        <taxon>Embryophyta</taxon>
        <taxon>Tracheophyta</taxon>
        <taxon>Spermatophyta</taxon>
        <taxon>Magnoliopsida</taxon>
        <taxon>eudicotyledons</taxon>
        <taxon>Gunneridae</taxon>
        <taxon>Pentapetalae</taxon>
        <taxon>rosids</taxon>
        <taxon>malvids</taxon>
        <taxon>Sapindales</taxon>
        <taxon>Rutaceae</taxon>
        <taxon>Aurantioideae</taxon>
        <taxon>Citrus</taxon>
    </lineage>
</organism>
<evidence type="ECO:0000256" key="6">
    <source>
        <dbReference type="SAM" id="Phobius"/>
    </source>
</evidence>
<dbReference type="PANTHER" id="PTHR34836:SF1">
    <property type="entry name" value="OS09G0428600 PROTEIN"/>
    <property type="match status" value="1"/>
</dbReference>
<evidence type="ECO:0000256" key="3">
    <source>
        <dbReference type="ARBA" id="ARBA00022989"/>
    </source>
</evidence>
<evidence type="ECO:0000313" key="9">
    <source>
        <dbReference type="Proteomes" id="UP001428341"/>
    </source>
</evidence>
<gene>
    <name evidence="8" type="ORF">WN944_002862</name>
</gene>
<feature type="domain" description="Receptor ligand binding region" evidence="7">
    <location>
        <begin position="2"/>
        <end position="66"/>
    </location>
</feature>
<dbReference type="InterPro" id="IPR015683">
    <property type="entry name" value="Ionotropic_Glu_rcpt"/>
</dbReference>
<keyword evidence="2 6" id="KW-0812">Transmembrane</keyword>
<feature type="compositionally biased region" description="Basic and acidic residues" evidence="5">
    <location>
        <begin position="178"/>
        <end position="187"/>
    </location>
</feature>
<keyword evidence="9" id="KW-1185">Reference proteome</keyword>
<comment type="subcellular location">
    <subcellularLocation>
        <location evidence="1">Membrane</location>
    </subcellularLocation>
</comment>
<dbReference type="SUPFAM" id="SSF53822">
    <property type="entry name" value="Periplasmic binding protein-like I"/>
    <property type="match status" value="1"/>
</dbReference>
<sequence>MQTRVFVVYMNTALVSRLFALADQNGMMSKGYAWIITAGLSNSLNVLDSDVVDSMDGVLGVRSHAFLKESPLFSYFSKVILLVREIETKMDEIEKRYFGEKVTSATLAPTIYTESSSLRAYNFGGLFIIAGMATLLAIAVSERFIWQRPVALVRQYLTSNHPANGIELAAQPTAETDAGDHSPEVHQDSGNSGRISEHIKEDIAVE</sequence>
<keyword evidence="3 6" id="KW-1133">Transmembrane helix</keyword>
<protein>
    <recommendedName>
        <fullName evidence="7">Receptor ligand binding region domain-containing protein</fullName>
    </recommendedName>
</protein>
<reference evidence="8 9" key="1">
    <citation type="submission" date="2024-05" db="EMBL/GenBank/DDBJ databases">
        <title>Haplotype-resolved chromosome-level genome assembly of Huyou (Citrus changshanensis).</title>
        <authorList>
            <person name="Miao C."/>
            <person name="Chen W."/>
            <person name="Wu Y."/>
            <person name="Wang L."/>
            <person name="Zhao S."/>
            <person name="Grierson D."/>
            <person name="Xu C."/>
            <person name="Chen K."/>
        </authorList>
    </citation>
    <scope>NUCLEOTIDE SEQUENCE [LARGE SCALE GENOMIC DNA]</scope>
    <source>
        <strain evidence="8">01-14</strain>
        <tissue evidence="8">Leaf</tissue>
    </source>
</reference>
<evidence type="ECO:0000256" key="5">
    <source>
        <dbReference type="SAM" id="MobiDB-lite"/>
    </source>
</evidence>
<dbReference type="AlphaFoldDB" id="A0AAP0QS74"/>
<dbReference type="EMBL" id="JBCGBO010000004">
    <property type="protein sequence ID" value="KAK9210492.1"/>
    <property type="molecule type" value="Genomic_DNA"/>
</dbReference>
<dbReference type="InterPro" id="IPR001828">
    <property type="entry name" value="ANF_lig-bd_rcpt"/>
</dbReference>
<dbReference type="InterPro" id="IPR028082">
    <property type="entry name" value="Peripla_BP_I"/>
</dbReference>
<dbReference type="Proteomes" id="UP001428341">
    <property type="component" value="Unassembled WGS sequence"/>
</dbReference>
<feature type="compositionally biased region" description="Basic and acidic residues" evidence="5">
    <location>
        <begin position="195"/>
        <end position="206"/>
    </location>
</feature>